<name>A0A3G5ACD6_9VIRU</name>
<sequence>MNKYVQLWIIIAYGGSCNEERCLIFYKYDTNHDHLKELKKEIRGMIGEYCNIDYGMINLSDAKNLKQIFKEYEETKTTFRISGSMANTILMNYLDKVTTKYLIKMK</sequence>
<proteinExistence type="predicted"/>
<reference evidence="1" key="1">
    <citation type="submission" date="2018-10" db="EMBL/GenBank/DDBJ databases">
        <title>Hidden diversity of soil giant viruses.</title>
        <authorList>
            <person name="Schulz F."/>
            <person name="Alteio L."/>
            <person name="Goudeau D."/>
            <person name="Ryan E.M."/>
            <person name="Malmstrom R.R."/>
            <person name="Blanchard J."/>
            <person name="Woyke T."/>
        </authorList>
    </citation>
    <scope>NUCLEOTIDE SEQUENCE</scope>
    <source>
        <strain evidence="1">HYV1</strain>
    </source>
</reference>
<protein>
    <submittedName>
        <fullName evidence="1">Uncharacterized protein</fullName>
    </submittedName>
</protein>
<dbReference type="EMBL" id="MK072424">
    <property type="protein sequence ID" value="AYV84830.1"/>
    <property type="molecule type" value="Genomic_DNA"/>
</dbReference>
<gene>
    <name evidence="1" type="ORF">Hyperionvirus42_6</name>
</gene>
<accession>A0A3G5ACD6</accession>
<organism evidence="1">
    <name type="scientific">Hyperionvirus sp</name>
    <dbReference type="NCBI Taxonomy" id="2487770"/>
    <lineage>
        <taxon>Viruses</taxon>
        <taxon>Varidnaviria</taxon>
        <taxon>Bamfordvirae</taxon>
        <taxon>Nucleocytoviricota</taxon>
        <taxon>Megaviricetes</taxon>
        <taxon>Imitervirales</taxon>
        <taxon>Mimiviridae</taxon>
        <taxon>Klosneuvirinae</taxon>
    </lineage>
</organism>
<evidence type="ECO:0000313" key="1">
    <source>
        <dbReference type="EMBL" id="AYV84830.1"/>
    </source>
</evidence>